<dbReference type="InterPro" id="IPR055754">
    <property type="entry name" value="DUF7330"/>
</dbReference>
<protein>
    <recommendedName>
        <fullName evidence="1">DUF7330 domain-containing protein</fullName>
    </recommendedName>
</protein>
<evidence type="ECO:0000313" key="2">
    <source>
        <dbReference type="EMBL" id="EFJ00618.1"/>
    </source>
</evidence>
<dbReference type="EMBL" id="GL377303">
    <property type="protein sequence ID" value="EFJ00618.1"/>
    <property type="molecule type" value="Genomic_DNA"/>
</dbReference>
<feature type="domain" description="DUF7330" evidence="1">
    <location>
        <begin position="27"/>
        <end position="139"/>
    </location>
</feature>
<keyword evidence="3" id="KW-1185">Reference proteome</keyword>
<dbReference type="Pfam" id="PF24016">
    <property type="entry name" value="DUF7330"/>
    <property type="match status" value="1"/>
</dbReference>
<sequence length="235" mass="26612">MTDIFTQFKSSRRSMPERAQKDFTMESSKDIVGSYLLDPAIDKYSSAPLTTHEMLALQTTGKAKIDVIAQVEGSLRQDIELASMYLCSEYGSIQLRLRLPNAYERVPLSLRMETSNGREIVLFLPRTFHGRLHIKQRCTEGHTSVPKVFKAKDAPMISKEVMDASLSIQASDYEVLCDIRPSGRRQVLGKDAAEVIARLGRVHVKFESESWKGARALRRESVSWKSGKKERVECQ</sequence>
<dbReference type="VEuPathDB" id="FungiDB:SCHCODRAFT_02603981"/>
<dbReference type="GeneID" id="9594952"/>
<evidence type="ECO:0000313" key="3">
    <source>
        <dbReference type="Proteomes" id="UP000007431"/>
    </source>
</evidence>
<feature type="non-terminal residue" evidence="2">
    <location>
        <position position="235"/>
    </location>
</feature>
<organism evidence="3">
    <name type="scientific">Schizophyllum commune (strain H4-8 / FGSC 9210)</name>
    <name type="common">Split gill fungus</name>
    <dbReference type="NCBI Taxonomy" id="578458"/>
    <lineage>
        <taxon>Eukaryota</taxon>
        <taxon>Fungi</taxon>
        <taxon>Dikarya</taxon>
        <taxon>Basidiomycota</taxon>
        <taxon>Agaricomycotina</taxon>
        <taxon>Agaricomycetes</taxon>
        <taxon>Agaricomycetidae</taxon>
        <taxon>Agaricales</taxon>
        <taxon>Schizophyllaceae</taxon>
        <taxon>Schizophyllum</taxon>
    </lineage>
</organism>
<dbReference type="InParanoid" id="D8PUP9"/>
<reference evidence="2 3" key="1">
    <citation type="journal article" date="2010" name="Nat. Biotechnol.">
        <title>Genome sequence of the model mushroom Schizophyllum commune.</title>
        <authorList>
            <person name="Ohm R.A."/>
            <person name="de Jong J.F."/>
            <person name="Lugones L.G."/>
            <person name="Aerts A."/>
            <person name="Kothe E."/>
            <person name="Stajich J.E."/>
            <person name="de Vries R.P."/>
            <person name="Record E."/>
            <person name="Levasseur A."/>
            <person name="Baker S.E."/>
            <person name="Bartholomew K.A."/>
            <person name="Coutinho P.M."/>
            <person name="Erdmann S."/>
            <person name="Fowler T.J."/>
            <person name="Gathman A.C."/>
            <person name="Lombard V."/>
            <person name="Henrissat B."/>
            <person name="Knabe N."/>
            <person name="Kuees U."/>
            <person name="Lilly W.W."/>
            <person name="Lindquist E."/>
            <person name="Lucas S."/>
            <person name="Magnuson J.K."/>
            <person name="Piumi F."/>
            <person name="Raudaskoski M."/>
            <person name="Salamov A."/>
            <person name="Schmutz J."/>
            <person name="Schwarze F.W.M.R."/>
            <person name="vanKuyk P.A."/>
            <person name="Horton J.S."/>
            <person name="Grigoriev I.V."/>
            <person name="Woesten H.A.B."/>
        </authorList>
    </citation>
    <scope>NUCLEOTIDE SEQUENCE [LARGE SCALE GENOMIC DNA]</scope>
    <source>
        <strain evidence="3">H4-8 / FGSC 9210</strain>
    </source>
</reference>
<name>D8PUP9_SCHCM</name>
<dbReference type="OrthoDB" id="10350724at2759"/>
<evidence type="ECO:0000259" key="1">
    <source>
        <dbReference type="Pfam" id="PF24016"/>
    </source>
</evidence>
<dbReference type="HOGENOM" id="CLU_1180792_0_0_1"/>
<gene>
    <name evidence="2" type="ORF">SCHCODRAFT_106309</name>
</gene>
<dbReference type="KEGG" id="scm:SCHCO_02603981"/>
<dbReference type="Proteomes" id="UP000007431">
    <property type="component" value="Unassembled WGS sequence"/>
</dbReference>
<proteinExistence type="predicted"/>
<dbReference type="AlphaFoldDB" id="D8PUP9"/>
<accession>D8PUP9</accession>